<feature type="transmembrane region" description="Helical" evidence="2">
    <location>
        <begin position="142"/>
        <end position="160"/>
    </location>
</feature>
<name>A0A4R9K086_9LEPT</name>
<dbReference type="Pfam" id="PF00106">
    <property type="entry name" value="adh_short"/>
    <property type="match status" value="1"/>
</dbReference>
<dbReference type="RefSeq" id="WP_135651415.1">
    <property type="nucleotide sequence ID" value="NZ_RQGF01000042.1"/>
</dbReference>
<dbReference type="PANTHER" id="PTHR43550:SF3">
    <property type="entry name" value="3-KETODIHYDROSPHINGOSINE REDUCTASE"/>
    <property type="match status" value="1"/>
</dbReference>
<keyword evidence="2" id="KW-1133">Transmembrane helix</keyword>
<gene>
    <name evidence="3" type="ORF">EHQ64_19160</name>
</gene>
<comment type="similarity">
    <text evidence="1">Belongs to the short-chain dehydrogenases/reductases (SDR) family.</text>
</comment>
<evidence type="ECO:0000313" key="3">
    <source>
        <dbReference type="EMBL" id="TGL58409.1"/>
    </source>
</evidence>
<evidence type="ECO:0000256" key="1">
    <source>
        <dbReference type="RuleBase" id="RU000363"/>
    </source>
</evidence>
<evidence type="ECO:0000313" key="4">
    <source>
        <dbReference type="Proteomes" id="UP000297762"/>
    </source>
</evidence>
<dbReference type="InterPro" id="IPR036291">
    <property type="entry name" value="NAD(P)-bd_dom_sf"/>
</dbReference>
<proteinExistence type="inferred from homology"/>
<keyword evidence="4" id="KW-1185">Reference proteome</keyword>
<dbReference type="InterPro" id="IPR002347">
    <property type="entry name" value="SDR_fam"/>
</dbReference>
<reference evidence="3" key="1">
    <citation type="journal article" date="2019" name="PLoS Negl. Trop. Dis.">
        <title>Revisiting the worldwide diversity of Leptospira species in the environment.</title>
        <authorList>
            <person name="Vincent A.T."/>
            <person name="Schiettekatte O."/>
            <person name="Bourhy P."/>
            <person name="Veyrier F.J."/>
            <person name="Picardeau M."/>
        </authorList>
    </citation>
    <scope>NUCLEOTIDE SEQUENCE [LARGE SCALE GENOMIC DNA]</scope>
    <source>
        <strain evidence="3">201702455</strain>
    </source>
</reference>
<keyword evidence="2" id="KW-0812">Transmembrane</keyword>
<dbReference type="EMBL" id="RQGF01000042">
    <property type="protein sequence ID" value="TGL58409.1"/>
    <property type="molecule type" value="Genomic_DNA"/>
</dbReference>
<evidence type="ECO:0000256" key="2">
    <source>
        <dbReference type="SAM" id="Phobius"/>
    </source>
</evidence>
<keyword evidence="2" id="KW-0472">Membrane</keyword>
<dbReference type="Gene3D" id="3.40.50.720">
    <property type="entry name" value="NAD(P)-binding Rossmann-like Domain"/>
    <property type="match status" value="1"/>
</dbReference>
<dbReference type="PANTHER" id="PTHR43550">
    <property type="entry name" value="3-KETODIHYDROSPHINGOSINE REDUCTASE"/>
    <property type="match status" value="1"/>
</dbReference>
<dbReference type="InterPro" id="IPR020904">
    <property type="entry name" value="Sc_DH/Rdtase_CS"/>
</dbReference>
<dbReference type="SUPFAM" id="SSF51735">
    <property type="entry name" value="NAD(P)-binding Rossmann-fold domains"/>
    <property type="match status" value="1"/>
</dbReference>
<sequence>MSFKRYQGKKVFITGGSAGIGKGIALELAKAGASVIVSARGKSNLEQTVKELNAVGSPTAIFDYSVLDVSDKNAADKAAKKAIQTLGGLDILICSSGFAKTGEASDMKDEVYRNLMDVNYFGHVNITLAFQDHFRKQKSGEIAFLASTLAFFSIYGYGAYSASKFAIVGFAQAFRQEMMLHNVKVKLFFPPTTDTPGLEKENTDKPLLSKEIEMGSALNVVHKIESVAEAILKWLPNKKFFGYTGWDSWLQYFLFRHFPEFSIRLTDSELKSAQARLDKKQKVL</sequence>
<comment type="caution">
    <text evidence="3">The sequence shown here is derived from an EMBL/GenBank/DDBJ whole genome shotgun (WGS) entry which is preliminary data.</text>
</comment>
<dbReference type="PRINTS" id="PR00081">
    <property type="entry name" value="GDHRDH"/>
</dbReference>
<accession>A0A4R9K086</accession>
<dbReference type="AlphaFoldDB" id="A0A4R9K086"/>
<protein>
    <submittedName>
        <fullName evidence="3">SDR family NAD(P)-dependent oxidoreductase</fullName>
    </submittedName>
</protein>
<organism evidence="3 4">
    <name type="scientific">Leptospira sarikeiensis</name>
    <dbReference type="NCBI Taxonomy" id="2484943"/>
    <lineage>
        <taxon>Bacteria</taxon>
        <taxon>Pseudomonadati</taxon>
        <taxon>Spirochaetota</taxon>
        <taxon>Spirochaetia</taxon>
        <taxon>Leptospirales</taxon>
        <taxon>Leptospiraceae</taxon>
        <taxon>Leptospira</taxon>
    </lineage>
</organism>
<dbReference type="Proteomes" id="UP000297762">
    <property type="component" value="Unassembled WGS sequence"/>
</dbReference>
<dbReference type="PRINTS" id="PR00080">
    <property type="entry name" value="SDRFAMILY"/>
</dbReference>
<dbReference type="PROSITE" id="PS00061">
    <property type="entry name" value="ADH_SHORT"/>
    <property type="match status" value="1"/>
</dbReference>
<dbReference type="OrthoDB" id="9808814at2"/>